<evidence type="ECO:0000256" key="1">
    <source>
        <dbReference type="SAM" id="MobiDB-lite"/>
    </source>
</evidence>
<organism evidence="2 3">
    <name type="scientific">Punica granatum</name>
    <name type="common">Pomegranate</name>
    <dbReference type="NCBI Taxonomy" id="22663"/>
    <lineage>
        <taxon>Eukaryota</taxon>
        <taxon>Viridiplantae</taxon>
        <taxon>Streptophyta</taxon>
        <taxon>Embryophyta</taxon>
        <taxon>Tracheophyta</taxon>
        <taxon>Spermatophyta</taxon>
        <taxon>Magnoliopsida</taxon>
        <taxon>eudicotyledons</taxon>
        <taxon>Gunneridae</taxon>
        <taxon>Pentapetalae</taxon>
        <taxon>rosids</taxon>
        <taxon>malvids</taxon>
        <taxon>Myrtales</taxon>
        <taxon>Lythraceae</taxon>
        <taxon>Punica</taxon>
    </lineage>
</organism>
<dbReference type="GO" id="GO:0051225">
    <property type="term" value="P:spindle assembly"/>
    <property type="evidence" value="ECO:0007669"/>
    <property type="project" value="InterPro"/>
</dbReference>
<feature type="compositionally biased region" description="Polar residues" evidence="1">
    <location>
        <begin position="86"/>
        <end position="106"/>
    </location>
</feature>
<dbReference type="PANTHER" id="PTHR16039:SF1">
    <property type="entry name" value="HAUS AUGMIN-LIKE COMPLEX SUBUNIT 2"/>
    <property type="match status" value="1"/>
</dbReference>
<comment type="caution">
    <text evidence="2">The sequence shown here is derived from an EMBL/GenBank/DDBJ whole genome shotgun (WGS) entry which is preliminary data.</text>
</comment>
<dbReference type="InterPro" id="IPR028346">
    <property type="entry name" value="HAUS2"/>
</dbReference>
<dbReference type="GO" id="GO:1990498">
    <property type="term" value="C:mitotic spindle microtubule"/>
    <property type="evidence" value="ECO:0007669"/>
    <property type="project" value="TreeGrafter"/>
</dbReference>
<accession>A0A2I0K106</accession>
<dbReference type="EMBL" id="PGOL01000983">
    <property type="protein sequence ID" value="PKI62238.1"/>
    <property type="molecule type" value="Genomic_DNA"/>
</dbReference>
<protein>
    <submittedName>
        <fullName evidence="2">Uncharacterized protein</fullName>
    </submittedName>
</protein>
<keyword evidence="3" id="KW-1185">Reference proteome</keyword>
<feature type="compositionally biased region" description="Basic and acidic residues" evidence="1">
    <location>
        <begin position="76"/>
        <end position="85"/>
    </location>
</feature>
<dbReference type="GO" id="GO:0007020">
    <property type="term" value="P:microtubule nucleation"/>
    <property type="evidence" value="ECO:0007669"/>
    <property type="project" value="TreeGrafter"/>
</dbReference>
<feature type="region of interest" description="Disordered" evidence="1">
    <location>
        <begin position="38"/>
        <end position="122"/>
    </location>
</feature>
<gene>
    <name evidence="2" type="ORF">CRG98_017372</name>
</gene>
<feature type="non-terminal residue" evidence="2">
    <location>
        <position position="1"/>
    </location>
</feature>
<dbReference type="AlphaFoldDB" id="A0A2I0K106"/>
<reference evidence="2 3" key="1">
    <citation type="submission" date="2017-11" db="EMBL/GenBank/DDBJ databases">
        <title>De-novo sequencing of pomegranate (Punica granatum L.) genome.</title>
        <authorList>
            <person name="Akparov Z."/>
            <person name="Amiraslanov A."/>
            <person name="Hajiyeva S."/>
            <person name="Abbasov M."/>
            <person name="Kaur K."/>
            <person name="Hamwieh A."/>
            <person name="Solovyev V."/>
            <person name="Salamov A."/>
            <person name="Braich B."/>
            <person name="Kosarev P."/>
            <person name="Mahmoud A."/>
            <person name="Hajiyev E."/>
            <person name="Babayeva S."/>
            <person name="Izzatullayeva V."/>
            <person name="Mammadov A."/>
            <person name="Mammadov A."/>
            <person name="Sharifova S."/>
            <person name="Ojaghi J."/>
            <person name="Eynullazada K."/>
            <person name="Bayramov B."/>
            <person name="Abdulazimova A."/>
            <person name="Shahmuradov I."/>
        </authorList>
    </citation>
    <scope>NUCLEOTIDE SEQUENCE [LARGE SCALE GENOMIC DNA]</scope>
    <source>
        <strain evidence="3">cv. AG2017</strain>
        <tissue evidence="2">Leaf</tissue>
    </source>
</reference>
<dbReference type="GO" id="GO:0031023">
    <property type="term" value="P:microtubule organizing center organization"/>
    <property type="evidence" value="ECO:0007669"/>
    <property type="project" value="InterPro"/>
</dbReference>
<evidence type="ECO:0000313" key="3">
    <source>
        <dbReference type="Proteomes" id="UP000233551"/>
    </source>
</evidence>
<proteinExistence type="predicted"/>
<dbReference type="STRING" id="22663.A0A2I0K106"/>
<sequence>EMLRPIPVALASCTRFFEAMSAMRESFATLQKLRVGHLSPSVPATPNSEPPEKSIGDSSDCVTPPAWRNESSFDDLALRSHRGQETGRTGSEDGNSEVSEGNQVDGTSHRRLSWPPVKKVGI</sequence>
<dbReference type="Proteomes" id="UP000233551">
    <property type="component" value="Unassembled WGS sequence"/>
</dbReference>
<evidence type="ECO:0000313" key="2">
    <source>
        <dbReference type="EMBL" id="PKI62238.1"/>
    </source>
</evidence>
<dbReference type="PANTHER" id="PTHR16039">
    <property type="entry name" value="HAUS AUGMIN-LIKE COMPLEX SUBUNIT 2"/>
    <property type="match status" value="1"/>
</dbReference>
<dbReference type="Pfam" id="PF15003">
    <property type="entry name" value="HAUS2"/>
    <property type="match status" value="1"/>
</dbReference>
<name>A0A2I0K106_PUNGR</name>